<dbReference type="PANTHER" id="PTHR47331:SF5">
    <property type="entry name" value="RIBONUCLEASE H"/>
    <property type="match status" value="1"/>
</dbReference>
<organism evidence="1 2">
    <name type="scientific">Araneus ventricosus</name>
    <name type="common">Orbweaver spider</name>
    <name type="synonym">Epeira ventricosa</name>
    <dbReference type="NCBI Taxonomy" id="182803"/>
    <lineage>
        <taxon>Eukaryota</taxon>
        <taxon>Metazoa</taxon>
        <taxon>Ecdysozoa</taxon>
        <taxon>Arthropoda</taxon>
        <taxon>Chelicerata</taxon>
        <taxon>Arachnida</taxon>
        <taxon>Araneae</taxon>
        <taxon>Araneomorphae</taxon>
        <taxon>Entelegynae</taxon>
        <taxon>Araneoidea</taxon>
        <taxon>Araneidae</taxon>
        <taxon>Araneus</taxon>
    </lineage>
</organism>
<dbReference type="EMBL" id="BGPR01001915">
    <property type="protein sequence ID" value="GBM64201.1"/>
    <property type="molecule type" value="Genomic_DNA"/>
</dbReference>
<dbReference type="OrthoDB" id="6437025at2759"/>
<evidence type="ECO:0000313" key="2">
    <source>
        <dbReference type="Proteomes" id="UP000499080"/>
    </source>
</evidence>
<reference evidence="1 2" key="1">
    <citation type="journal article" date="2019" name="Sci. Rep.">
        <title>Orb-weaving spider Araneus ventricosus genome elucidates the spidroin gene catalogue.</title>
        <authorList>
            <person name="Kono N."/>
            <person name="Nakamura H."/>
            <person name="Ohtoshi R."/>
            <person name="Moran D.A.P."/>
            <person name="Shinohara A."/>
            <person name="Yoshida Y."/>
            <person name="Fujiwara M."/>
            <person name="Mori M."/>
            <person name="Tomita M."/>
            <person name="Arakawa K."/>
        </authorList>
    </citation>
    <scope>NUCLEOTIDE SEQUENCE [LARGE SCALE GENOMIC DNA]</scope>
</reference>
<dbReference type="Proteomes" id="UP000499080">
    <property type="component" value="Unassembled WGS sequence"/>
</dbReference>
<protein>
    <recommendedName>
        <fullName evidence="3">Peptidase aspartic putative domain-containing protein</fullName>
    </recommendedName>
</protein>
<gene>
    <name evidence="1" type="ORF">AVEN_159586_1</name>
</gene>
<evidence type="ECO:0000313" key="1">
    <source>
        <dbReference type="EMBL" id="GBM64201.1"/>
    </source>
</evidence>
<evidence type="ECO:0008006" key="3">
    <source>
        <dbReference type="Google" id="ProtNLM"/>
    </source>
</evidence>
<keyword evidence="2" id="KW-1185">Reference proteome</keyword>
<dbReference type="PANTHER" id="PTHR47331">
    <property type="entry name" value="PHD-TYPE DOMAIN-CONTAINING PROTEIN"/>
    <property type="match status" value="1"/>
</dbReference>
<name>A0A4Y2HFY4_ARAVE</name>
<comment type="caution">
    <text evidence="1">The sequence shown here is derived from an EMBL/GenBank/DDBJ whole genome shotgun (WGS) entry which is preliminary data.</text>
</comment>
<proteinExistence type="predicted"/>
<accession>A0A4Y2HFY4</accession>
<sequence>MKGETIKKDERLPFASSTKLGWVVAGSTAFPVENLEETSVSYLRVNTEELIQYFWELEQIPTLSSFTKEENLCEKHFIENYASNDKGRYSVYLPFKAERQELGDSKGLAFHRFLNLEKKLLKIPNVYQQYKDFMSEYLSLGHMEKVNENSVDVKNEHFYIPHHHVIKESSLTTRLHAVFNASAKSSSGVSLNDWS</sequence>
<dbReference type="AlphaFoldDB" id="A0A4Y2HFY4"/>